<feature type="compositionally biased region" description="Basic and acidic residues" evidence="1">
    <location>
        <begin position="82"/>
        <end position="100"/>
    </location>
</feature>
<feature type="region of interest" description="Disordered" evidence="1">
    <location>
        <begin position="41"/>
        <end position="100"/>
    </location>
</feature>
<dbReference type="WBParaSite" id="ACRNAN_scaffold19446.g8483.t1">
    <property type="protein sequence ID" value="ACRNAN_scaffold19446.g8483.t1"/>
    <property type="gene ID" value="ACRNAN_scaffold19446.g8483"/>
</dbReference>
<proteinExistence type="predicted"/>
<reference evidence="3" key="1">
    <citation type="submission" date="2022-11" db="UniProtKB">
        <authorList>
            <consortium name="WormBaseParasite"/>
        </authorList>
    </citation>
    <scope>IDENTIFICATION</scope>
</reference>
<evidence type="ECO:0000313" key="3">
    <source>
        <dbReference type="WBParaSite" id="ACRNAN_scaffold19446.g8483.t1"/>
    </source>
</evidence>
<evidence type="ECO:0000256" key="1">
    <source>
        <dbReference type="SAM" id="MobiDB-lite"/>
    </source>
</evidence>
<keyword evidence="2" id="KW-1185">Reference proteome</keyword>
<dbReference type="Proteomes" id="UP000887540">
    <property type="component" value="Unplaced"/>
</dbReference>
<protein>
    <submittedName>
        <fullName evidence="3">Uncharacterized protein</fullName>
    </submittedName>
</protein>
<accession>A0A914D858</accession>
<evidence type="ECO:0000313" key="2">
    <source>
        <dbReference type="Proteomes" id="UP000887540"/>
    </source>
</evidence>
<dbReference type="AlphaFoldDB" id="A0A914D858"/>
<sequence>MSQGSGTIMEILLSGNGTYATDYVIDKILATLETSSSLNALPVSSETQEKSAVVTGEGQTSALYSHDKKEPTTAQRTVEMMEEPRNESKKELGDNSSKHV</sequence>
<name>A0A914D858_9BILA</name>
<organism evidence="2 3">
    <name type="scientific">Acrobeloides nanus</name>
    <dbReference type="NCBI Taxonomy" id="290746"/>
    <lineage>
        <taxon>Eukaryota</taxon>
        <taxon>Metazoa</taxon>
        <taxon>Ecdysozoa</taxon>
        <taxon>Nematoda</taxon>
        <taxon>Chromadorea</taxon>
        <taxon>Rhabditida</taxon>
        <taxon>Tylenchina</taxon>
        <taxon>Cephalobomorpha</taxon>
        <taxon>Cephaloboidea</taxon>
        <taxon>Cephalobidae</taxon>
        <taxon>Acrobeloides</taxon>
    </lineage>
</organism>